<dbReference type="PROSITE" id="PS00211">
    <property type="entry name" value="ABC_TRANSPORTER_1"/>
    <property type="match status" value="1"/>
</dbReference>
<dbReference type="Gene3D" id="3.40.50.300">
    <property type="entry name" value="P-loop containing nucleotide triphosphate hydrolases"/>
    <property type="match status" value="2"/>
</dbReference>
<evidence type="ECO:0000256" key="2">
    <source>
        <dbReference type="ARBA" id="ARBA00022741"/>
    </source>
</evidence>
<dbReference type="Pfam" id="PF12848">
    <property type="entry name" value="ABC_tran_Xtn"/>
    <property type="match status" value="1"/>
</dbReference>
<dbReference type="InterPro" id="IPR003593">
    <property type="entry name" value="AAA+_ATPase"/>
</dbReference>
<dbReference type="InterPro" id="IPR032781">
    <property type="entry name" value="ABC_tran_Xtn"/>
</dbReference>
<dbReference type="PANTHER" id="PTHR19211:SF15">
    <property type="entry name" value="ATP-BINDING CASSETTE SUB-FAMILY F MEMBER 2"/>
    <property type="match status" value="1"/>
</dbReference>
<dbReference type="AlphaFoldDB" id="A0A7S2RTY2"/>
<feature type="compositionally biased region" description="Basic and acidic residues" evidence="5">
    <location>
        <begin position="679"/>
        <end position="691"/>
    </location>
</feature>
<dbReference type="FunFam" id="3.40.50.300:FF:000011">
    <property type="entry name" value="Putative ABC transporter ATP-binding component"/>
    <property type="match status" value="1"/>
</dbReference>
<dbReference type="GO" id="GO:0005524">
    <property type="term" value="F:ATP binding"/>
    <property type="evidence" value="ECO:0007669"/>
    <property type="project" value="UniProtKB-KW"/>
</dbReference>
<evidence type="ECO:0000256" key="5">
    <source>
        <dbReference type="SAM" id="MobiDB-lite"/>
    </source>
</evidence>
<dbReference type="PROSITE" id="PS50893">
    <property type="entry name" value="ABC_TRANSPORTER_2"/>
    <property type="match status" value="2"/>
</dbReference>
<dbReference type="GO" id="GO:0016887">
    <property type="term" value="F:ATP hydrolysis activity"/>
    <property type="evidence" value="ECO:0007669"/>
    <property type="project" value="InterPro"/>
</dbReference>
<reference evidence="7" key="1">
    <citation type="submission" date="2021-01" db="EMBL/GenBank/DDBJ databases">
        <authorList>
            <person name="Corre E."/>
            <person name="Pelletier E."/>
            <person name="Niang G."/>
            <person name="Scheremetjew M."/>
            <person name="Finn R."/>
            <person name="Kale V."/>
            <person name="Holt S."/>
            <person name="Cochrane G."/>
            <person name="Meng A."/>
            <person name="Brown T."/>
            <person name="Cohen L."/>
        </authorList>
    </citation>
    <scope>NUCLEOTIDE SEQUENCE</scope>
    <source>
        <strain evidence="7">NY070348D</strain>
    </source>
</reference>
<dbReference type="FunFam" id="3.40.50.300:FF:000104">
    <property type="entry name" value="ATP-binding cassette sub-family F member 3"/>
    <property type="match status" value="1"/>
</dbReference>
<evidence type="ECO:0000256" key="4">
    <source>
        <dbReference type="SAM" id="Coils"/>
    </source>
</evidence>
<feature type="compositionally biased region" description="Basic and acidic residues" evidence="5">
    <location>
        <begin position="24"/>
        <end position="37"/>
    </location>
</feature>
<accession>A0A7S2RTY2</accession>
<dbReference type="EMBL" id="HBHK01011159">
    <property type="protein sequence ID" value="CAD9680625.1"/>
    <property type="molecule type" value="Transcribed_RNA"/>
</dbReference>
<feature type="region of interest" description="Disordered" evidence="5">
    <location>
        <begin position="1"/>
        <end position="43"/>
    </location>
</feature>
<dbReference type="SUPFAM" id="SSF52540">
    <property type="entry name" value="P-loop containing nucleoside triphosphate hydrolases"/>
    <property type="match status" value="2"/>
</dbReference>
<sequence>MAKKGKFANAPKSEKKEKKKKGAKKDDQAAQKAKLAEEAALSARLGRPTPEMYPDIVCTYGTNEKKVQANSKQILVDNLTVSYHGYELVQNSQLVLSYGNRYGLVGLNGSGKSTLLRAIASGMVPRPSSIDVYTVERGMDKTDKTALEAVLEVDQEKHELEEEAEHLTEQMGDETLTDEEQTALSERLSDVYERLDELGADTAEAKAASILNGLGFTKEMQEKKTKDFSGGWLMRIALAKALYLNPTFLILDEPTNHLDMGAVVWFEEYLKKFDKILLLVSHSQDFLNGVCTNIILLRQRKLEYFGGNYDTYIRTRQEKEVMQMKKYDWEQAQIAEMKNYIARFGHGSAKLAKQAQSKEKTLEKMVRAGLTEKVTSDKSLSIKFYPCGKLPPPVLQLQEVGFAYPDCENLYSGVDRGLDCDSRVCLVGPNGAGKSTLLKLLMQELIPTEGMVRRHHHLKISAYQQHTVDQLPFDKTALEHMHDMFPKDIVTGDVNSIDKIRSMVGRFGITGHAQTMKISQLSDGQRARICFAQIAESRPHIIFLDEPTNALDPETIDALAEAINAFDGGVCVVSHDIRLISQVAEEIWLCDEGTIITYPGTIEDFKKDLQKEVAETGAASGSVKSLKGDFSKKKSPKSSSAPKKEKPTATIKVGNSRSANPPSPPRNAKGFEGLQAVSRKREDADELSWRR</sequence>
<keyword evidence="3" id="KW-0067">ATP-binding</keyword>
<gene>
    <name evidence="7" type="ORF">QSP1433_LOCUS6977</name>
</gene>
<dbReference type="CDD" id="cd03221">
    <property type="entry name" value="ABCF_EF-3"/>
    <property type="match status" value="2"/>
</dbReference>
<dbReference type="InterPro" id="IPR017871">
    <property type="entry name" value="ABC_transporter-like_CS"/>
</dbReference>
<evidence type="ECO:0000256" key="1">
    <source>
        <dbReference type="ARBA" id="ARBA00022737"/>
    </source>
</evidence>
<feature type="region of interest" description="Disordered" evidence="5">
    <location>
        <begin position="623"/>
        <end position="691"/>
    </location>
</feature>
<keyword evidence="2" id="KW-0547">Nucleotide-binding</keyword>
<dbReference type="InterPro" id="IPR050611">
    <property type="entry name" value="ABCF"/>
</dbReference>
<feature type="domain" description="ABC transporter" evidence="6">
    <location>
        <begin position="395"/>
        <end position="617"/>
    </location>
</feature>
<dbReference type="PANTHER" id="PTHR19211">
    <property type="entry name" value="ATP-BINDING TRANSPORT PROTEIN-RELATED"/>
    <property type="match status" value="1"/>
</dbReference>
<keyword evidence="1" id="KW-0677">Repeat</keyword>
<dbReference type="SMART" id="SM00382">
    <property type="entry name" value="AAA"/>
    <property type="match status" value="2"/>
</dbReference>
<name>A0A7S2RTY2_9STRA</name>
<dbReference type="InterPro" id="IPR027417">
    <property type="entry name" value="P-loop_NTPase"/>
</dbReference>
<protein>
    <recommendedName>
        <fullName evidence="6">ABC transporter domain-containing protein</fullName>
    </recommendedName>
</protein>
<evidence type="ECO:0000256" key="3">
    <source>
        <dbReference type="ARBA" id="ARBA00022840"/>
    </source>
</evidence>
<feature type="domain" description="ABC transporter" evidence="6">
    <location>
        <begin position="74"/>
        <end position="324"/>
    </location>
</feature>
<dbReference type="Pfam" id="PF00005">
    <property type="entry name" value="ABC_tran"/>
    <property type="match status" value="2"/>
</dbReference>
<keyword evidence="4" id="KW-0175">Coiled coil</keyword>
<evidence type="ECO:0000259" key="6">
    <source>
        <dbReference type="PROSITE" id="PS50893"/>
    </source>
</evidence>
<feature type="coiled-coil region" evidence="4">
    <location>
        <begin position="150"/>
        <end position="177"/>
    </location>
</feature>
<organism evidence="7">
    <name type="scientific">Mucochytrium quahogii</name>
    <dbReference type="NCBI Taxonomy" id="96639"/>
    <lineage>
        <taxon>Eukaryota</taxon>
        <taxon>Sar</taxon>
        <taxon>Stramenopiles</taxon>
        <taxon>Bigyra</taxon>
        <taxon>Labyrinthulomycetes</taxon>
        <taxon>Thraustochytrida</taxon>
        <taxon>Thraustochytriidae</taxon>
        <taxon>Mucochytrium</taxon>
    </lineage>
</organism>
<evidence type="ECO:0000313" key="7">
    <source>
        <dbReference type="EMBL" id="CAD9680625.1"/>
    </source>
</evidence>
<proteinExistence type="predicted"/>
<dbReference type="InterPro" id="IPR003439">
    <property type="entry name" value="ABC_transporter-like_ATP-bd"/>
</dbReference>